<sequence>MPRQVNGVDREVPCQDGYDLVKIVGLRADRVKQNERFAGARLFVAQAHPIVEANVVDGFCRDTV</sequence>
<dbReference type="AlphaFoldDB" id="X0XZQ2"/>
<comment type="caution">
    <text evidence="1">The sequence shown here is derived from an EMBL/GenBank/DDBJ whole genome shotgun (WGS) entry which is preliminary data.</text>
</comment>
<accession>X0XZQ2</accession>
<dbReference type="EMBL" id="BARS01044892">
    <property type="protein sequence ID" value="GAG40642.1"/>
    <property type="molecule type" value="Genomic_DNA"/>
</dbReference>
<protein>
    <submittedName>
        <fullName evidence="1">Uncharacterized protein</fullName>
    </submittedName>
</protein>
<gene>
    <name evidence="1" type="ORF">S01H1_67753</name>
</gene>
<name>X0XZQ2_9ZZZZ</name>
<evidence type="ECO:0000313" key="1">
    <source>
        <dbReference type="EMBL" id="GAG40642.1"/>
    </source>
</evidence>
<organism evidence="1">
    <name type="scientific">marine sediment metagenome</name>
    <dbReference type="NCBI Taxonomy" id="412755"/>
    <lineage>
        <taxon>unclassified sequences</taxon>
        <taxon>metagenomes</taxon>
        <taxon>ecological metagenomes</taxon>
    </lineage>
</organism>
<reference evidence="1" key="1">
    <citation type="journal article" date="2014" name="Front. Microbiol.">
        <title>High frequency of phylogenetically diverse reductive dehalogenase-homologous genes in deep subseafloor sedimentary metagenomes.</title>
        <authorList>
            <person name="Kawai M."/>
            <person name="Futagami T."/>
            <person name="Toyoda A."/>
            <person name="Takaki Y."/>
            <person name="Nishi S."/>
            <person name="Hori S."/>
            <person name="Arai W."/>
            <person name="Tsubouchi T."/>
            <person name="Morono Y."/>
            <person name="Uchiyama I."/>
            <person name="Ito T."/>
            <person name="Fujiyama A."/>
            <person name="Inagaki F."/>
            <person name="Takami H."/>
        </authorList>
    </citation>
    <scope>NUCLEOTIDE SEQUENCE</scope>
    <source>
        <strain evidence="1">Expedition CK06-06</strain>
    </source>
</reference>
<proteinExistence type="predicted"/>